<gene>
    <name evidence="1" type="ORF">KEM09_12305</name>
</gene>
<dbReference type="Proteomes" id="UP000721861">
    <property type="component" value="Unassembled WGS sequence"/>
</dbReference>
<sequence>MRLKPLIFAALAALFFACVSPLEQKYYDETAEKYLAAIKVELDSADYALLESALLRLKAENKRLIDVTYADILSQGKEWAAEQQRMEAEEAIRAEAARQEALKTARLNQVVEVVCLEKGYEESHYRNQLTFKFLIRNKSDKGITAVIGDVSFNGVFDEPNTIYFHYDQSISAGHEAIWNNSTDYIDFMGIHDDLKNKNLKDLNYTWKPRHIIFDDGTLLE</sequence>
<evidence type="ECO:0000313" key="1">
    <source>
        <dbReference type="EMBL" id="MBS2212191.1"/>
    </source>
</evidence>
<evidence type="ECO:0008006" key="3">
    <source>
        <dbReference type="Google" id="ProtNLM"/>
    </source>
</evidence>
<evidence type="ECO:0000313" key="2">
    <source>
        <dbReference type="Proteomes" id="UP000721861"/>
    </source>
</evidence>
<accession>A0ABS5KCD4</accession>
<dbReference type="RefSeq" id="WP_212228694.1">
    <property type="nucleotide sequence ID" value="NZ_JAGUCN010000013.1"/>
</dbReference>
<dbReference type="PROSITE" id="PS51257">
    <property type="entry name" value="PROKAR_LIPOPROTEIN"/>
    <property type="match status" value="1"/>
</dbReference>
<protein>
    <recommendedName>
        <fullName evidence="3">DUF4352 domain-containing protein</fullName>
    </recommendedName>
</protein>
<keyword evidence="2" id="KW-1185">Reference proteome</keyword>
<comment type="caution">
    <text evidence="1">The sequence shown here is derived from an EMBL/GenBank/DDBJ whole genome shotgun (WGS) entry which is preliminary data.</text>
</comment>
<reference evidence="1 2" key="1">
    <citation type="journal article" date="2014" name="Int. J. Syst. Evol. Microbiol.">
        <title>Carboxylicivirga gen. nov. in the family Marinilabiliaceae with two novel species, Carboxylicivirga mesophila sp. nov. and Carboxylicivirga taeanensis sp. nov., and reclassification of Cytophaga fermentans as Saccharicrinis fermentans gen. nov., comb. nov.</title>
        <authorList>
            <person name="Yang S.H."/>
            <person name="Seo H.S."/>
            <person name="Woo J.H."/>
            <person name="Oh H.M."/>
            <person name="Jang H."/>
            <person name="Lee J.H."/>
            <person name="Kim S.J."/>
            <person name="Kwon K.K."/>
        </authorList>
    </citation>
    <scope>NUCLEOTIDE SEQUENCE [LARGE SCALE GENOMIC DNA]</scope>
    <source>
        <strain evidence="1 2">JCM 18290</strain>
    </source>
</reference>
<dbReference type="EMBL" id="JAGUCN010000013">
    <property type="protein sequence ID" value="MBS2212191.1"/>
    <property type="molecule type" value="Genomic_DNA"/>
</dbReference>
<proteinExistence type="predicted"/>
<organism evidence="1 2">
    <name type="scientific">Carboxylicivirga mesophila</name>
    <dbReference type="NCBI Taxonomy" id="1166478"/>
    <lineage>
        <taxon>Bacteria</taxon>
        <taxon>Pseudomonadati</taxon>
        <taxon>Bacteroidota</taxon>
        <taxon>Bacteroidia</taxon>
        <taxon>Marinilabiliales</taxon>
        <taxon>Marinilabiliaceae</taxon>
        <taxon>Carboxylicivirga</taxon>
    </lineage>
</organism>
<name>A0ABS5KCD4_9BACT</name>